<dbReference type="Pfam" id="PF00583">
    <property type="entry name" value="Acetyltransf_1"/>
    <property type="match status" value="1"/>
</dbReference>
<dbReference type="EMBL" id="BAAABY010000014">
    <property type="protein sequence ID" value="GAA0458198.1"/>
    <property type="molecule type" value="Genomic_DNA"/>
</dbReference>
<dbReference type="InterPro" id="IPR016181">
    <property type="entry name" value="Acyl_CoA_acyltransferase"/>
</dbReference>
<comment type="caution">
    <text evidence="4">The sequence shown here is derived from an EMBL/GenBank/DDBJ whole genome shotgun (WGS) entry which is preliminary data.</text>
</comment>
<feature type="domain" description="N-acetyltransferase" evidence="3">
    <location>
        <begin position="1"/>
        <end position="148"/>
    </location>
</feature>
<sequence>MEIRTAPAPVAEIFDLRWSVLRPGLPADAAVYPEDADPGVFHMAAYDGDAVAACATFFPDPVPGEEDVSAYRFRGMASAPEVRGRGFGAAVLRAGIEEAARRGATYVWCNGRVSARGFYERMGFTTDGETFEIAPSGAHHRFVLKTAAG</sequence>
<evidence type="ECO:0000256" key="2">
    <source>
        <dbReference type="ARBA" id="ARBA00023315"/>
    </source>
</evidence>
<organism evidence="4 5">
    <name type="scientific">Streptomyces olivaceiscleroticus</name>
    <dbReference type="NCBI Taxonomy" id="68245"/>
    <lineage>
        <taxon>Bacteria</taxon>
        <taxon>Bacillati</taxon>
        <taxon>Actinomycetota</taxon>
        <taxon>Actinomycetes</taxon>
        <taxon>Kitasatosporales</taxon>
        <taxon>Streptomycetaceae</taxon>
        <taxon>Streptomyces</taxon>
    </lineage>
</organism>
<dbReference type="CDD" id="cd04301">
    <property type="entry name" value="NAT_SF"/>
    <property type="match status" value="1"/>
</dbReference>
<evidence type="ECO:0000313" key="4">
    <source>
        <dbReference type="EMBL" id="GAA0458198.1"/>
    </source>
</evidence>
<dbReference type="PROSITE" id="PS51186">
    <property type="entry name" value="GNAT"/>
    <property type="match status" value="1"/>
</dbReference>
<keyword evidence="5" id="KW-1185">Reference proteome</keyword>
<dbReference type="SUPFAM" id="SSF55729">
    <property type="entry name" value="Acyl-CoA N-acyltransferases (Nat)"/>
    <property type="match status" value="1"/>
</dbReference>
<dbReference type="InterPro" id="IPR050680">
    <property type="entry name" value="YpeA/RimI_acetyltransf"/>
</dbReference>
<name>A0ABP3JM32_9ACTN</name>
<dbReference type="PANTHER" id="PTHR43420">
    <property type="entry name" value="ACETYLTRANSFERASE"/>
    <property type="match status" value="1"/>
</dbReference>
<gene>
    <name evidence="4" type="ORF">GCM10010361_22790</name>
</gene>
<keyword evidence="1" id="KW-0808">Transferase</keyword>
<proteinExistence type="predicted"/>
<dbReference type="Gene3D" id="3.40.630.30">
    <property type="match status" value="1"/>
</dbReference>
<keyword evidence="2" id="KW-0012">Acyltransferase</keyword>
<protein>
    <submittedName>
        <fullName evidence="4">GNAT family N-acetyltransferase</fullName>
    </submittedName>
</protein>
<evidence type="ECO:0000259" key="3">
    <source>
        <dbReference type="PROSITE" id="PS51186"/>
    </source>
</evidence>
<dbReference type="PANTHER" id="PTHR43420:SF47">
    <property type="entry name" value="N-ACETYLTRANSFERASE DOMAIN-CONTAINING PROTEIN"/>
    <property type="match status" value="1"/>
</dbReference>
<dbReference type="Proteomes" id="UP001500909">
    <property type="component" value="Unassembled WGS sequence"/>
</dbReference>
<accession>A0ABP3JM32</accession>
<dbReference type="RefSeq" id="WP_346094833.1">
    <property type="nucleotide sequence ID" value="NZ_BAAABY010000014.1"/>
</dbReference>
<evidence type="ECO:0000256" key="1">
    <source>
        <dbReference type="ARBA" id="ARBA00022679"/>
    </source>
</evidence>
<dbReference type="InterPro" id="IPR000182">
    <property type="entry name" value="GNAT_dom"/>
</dbReference>
<reference evidence="5" key="1">
    <citation type="journal article" date="2019" name="Int. J. Syst. Evol. Microbiol.">
        <title>The Global Catalogue of Microorganisms (GCM) 10K type strain sequencing project: providing services to taxonomists for standard genome sequencing and annotation.</title>
        <authorList>
            <consortium name="The Broad Institute Genomics Platform"/>
            <consortium name="The Broad Institute Genome Sequencing Center for Infectious Disease"/>
            <person name="Wu L."/>
            <person name="Ma J."/>
        </authorList>
    </citation>
    <scope>NUCLEOTIDE SEQUENCE [LARGE SCALE GENOMIC DNA]</scope>
    <source>
        <strain evidence="5">JCM 4805</strain>
    </source>
</reference>
<evidence type="ECO:0000313" key="5">
    <source>
        <dbReference type="Proteomes" id="UP001500909"/>
    </source>
</evidence>